<comment type="caution">
    <text evidence="3">The sequence shown here is derived from an EMBL/GenBank/DDBJ whole genome shotgun (WGS) entry which is preliminary data.</text>
</comment>
<protein>
    <submittedName>
        <fullName evidence="3">Uncharacterized protein</fullName>
    </submittedName>
</protein>
<feature type="compositionally biased region" description="Polar residues" evidence="1">
    <location>
        <begin position="169"/>
        <end position="200"/>
    </location>
</feature>
<accession>A0A836CPJ6</accession>
<evidence type="ECO:0000256" key="1">
    <source>
        <dbReference type="SAM" id="MobiDB-lite"/>
    </source>
</evidence>
<reference evidence="3" key="1">
    <citation type="submission" date="2021-02" db="EMBL/GenBank/DDBJ databases">
        <title>First Annotated Genome of the Yellow-green Alga Tribonema minus.</title>
        <authorList>
            <person name="Mahan K.M."/>
        </authorList>
    </citation>
    <scope>NUCLEOTIDE SEQUENCE</scope>
    <source>
        <strain evidence="3">UTEX B ZZ1240</strain>
    </source>
</reference>
<evidence type="ECO:0000313" key="3">
    <source>
        <dbReference type="EMBL" id="KAG5192833.1"/>
    </source>
</evidence>
<feature type="region of interest" description="Disordered" evidence="1">
    <location>
        <begin position="272"/>
        <end position="293"/>
    </location>
</feature>
<keyword evidence="2" id="KW-0472">Membrane</keyword>
<dbReference type="Proteomes" id="UP000664859">
    <property type="component" value="Unassembled WGS sequence"/>
</dbReference>
<evidence type="ECO:0000256" key="2">
    <source>
        <dbReference type="SAM" id="Phobius"/>
    </source>
</evidence>
<organism evidence="3 4">
    <name type="scientific">Tribonema minus</name>
    <dbReference type="NCBI Taxonomy" id="303371"/>
    <lineage>
        <taxon>Eukaryota</taxon>
        <taxon>Sar</taxon>
        <taxon>Stramenopiles</taxon>
        <taxon>Ochrophyta</taxon>
        <taxon>PX clade</taxon>
        <taxon>Xanthophyceae</taxon>
        <taxon>Tribonematales</taxon>
        <taxon>Tribonemataceae</taxon>
        <taxon>Tribonema</taxon>
    </lineage>
</organism>
<keyword evidence="2" id="KW-1133">Transmembrane helix</keyword>
<feature type="region of interest" description="Disordered" evidence="1">
    <location>
        <begin position="163"/>
        <end position="203"/>
    </location>
</feature>
<sequence>MGLLLIQQCADFAGRVRRRIFAHYVLGRLGFLALLFFLCHPGTMATFNGKDYLTHRYPNRELAVAASEARLNGDTRRALRKCAVPWNIEQAARAASRAGAASSSSPAASKAKHQIEIASLAFVAAPRPTGFMRRARSFSHAQPFAQSSRSHRAWPANGPTMLLKWSPRPSDSFSATNGAPGSQTQSTAPFDTTGDSSSRRGMTGAMSVPALSAITAGNAGGDDRVSRARRLLGGIAGGAQDAFDTAASAIGCALVTHPLAKHLLTDDDGAGAYGGFQRSSRRRGRGTPGNLTLPASAVAHRRTPASTRVTSYDLVGFMDVDINRGLR</sequence>
<keyword evidence="2" id="KW-0812">Transmembrane</keyword>
<feature type="transmembrane region" description="Helical" evidence="2">
    <location>
        <begin position="21"/>
        <end position="38"/>
    </location>
</feature>
<dbReference type="AlphaFoldDB" id="A0A836CPJ6"/>
<dbReference type="EMBL" id="JAFCMP010000002">
    <property type="protein sequence ID" value="KAG5192833.1"/>
    <property type="molecule type" value="Genomic_DNA"/>
</dbReference>
<keyword evidence="4" id="KW-1185">Reference proteome</keyword>
<evidence type="ECO:0000313" key="4">
    <source>
        <dbReference type="Proteomes" id="UP000664859"/>
    </source>
</evidence>
<name>A0A836CPJ6_9STRA</name>
<gene>
    <name evidence="3" type="ORF">JKP88DRAFT_347339</name>
</gene>
<proteinExistence type="predicted"/>